<organism evidence="1 2">
    <name type="scientific">Pholiota conissans</name>
    <dbReference type="NCBI Taxonomy" id="109636"/>
    <lineage>
        <taxon>Eukaryota</taxon>
        <taxon>Fungi</taxon>
        <taxon>Dikarya</taxon>
        <taxon>Basidiomycota</taxon>
        <taxon>Agaricomycotina</taxon>
        <taxon>Agaricomycetes</taxon>
        <taxon>Agaricomycetidae</taxon>
        <taxon>Agaricales</taxon>
        <taxon>Agaricineae</taxon>
        <taxon>Strophariaceae</taxon>
        <taxon>Pholiota</taxon>
    </lineage>
</organism>
<evidence type="ECO:0000313" key="1">
    <source>
        <dbReference type="EMBL" id="KAF9475359.1"/>
    </source>
</evidence>
<sequence>MNSVFYGLPSISGVRTHPSRLGAPVRRKRIPGPWKITTDFDAEEYLSCFIVEPVLLETYRNNVLVVSTINFGHPCNNNYEDYIVPIPMIYCLTETAEVAGAAEPVILGATSDGVPSFVLQINWPGYSAWQKDLMSVFWSKYGTGAILTYKILAHLIARECESFILHNWRPIAENDFMIGPGGVDLYRLNLAYITKRRDNIWHLYLGGGLVLASKRSHAPK</sequence>
<evidence type="ECO:0000313" key="2">
    <source>
        <dbReference type="Proteomes" id="UP000807469"/>
    </source>
</evidence>
<dbReference type="OrthoDB" id="10600500at2759"/>
<dbReference type="Proteomes" id="UP000807469">
    <property type="component" value="Unassembled WGS sequence"/>
</dbReference>
<name>A0A9P6CWL4_9AGAR</name>
<keyword evidence="2" id="KW-1185">Reference proteome</keyword>
<protein>
    <submittedName>
        <fullName evidence="1">Uncharacterized protein</fullName>
    </submittedName>
</protein>
<gene>
    <name evidence="1" type="ORF">BDN70DRAFT_898247</name>
</gene>
<reference evidence="1" key="1">
    <citation type="submission" date="2020-11" db="EMBL/GenBank/DDBJ databases">
        <authorList>
            <consortium name="DOE Joint Genome Institute"/>
            <person name="Ahrendt S."/>
            <person name="Riley R."/>
            <person name="Andreopoulos W."/>
            <person name="Labutti K."/>
            <person name="Pangilinan J."/>
            <person name="Ruiz-Duenas F.J."/>
            <person name="Barrasa J.M."/>
            <person name="Sanchez-Garcia M."/>
            <person name="Camarero S."/>
            <person name="Miyauchi S."/>
            <person name="Serrano A."/>
            <person name="Linde D."/>
            <person name="Babiker R."/>
            <person name="Drula E."/>
            <person name="Ayuso-Fernandez I."/>
            <person name="Pacheco R."/>
            <person name="Padilla G."/>
            <person name="Ferreira P."/>
            <person name="Barriuso J."/>
            <person name="Kellner H."/>
            <person name="Castanera R."/>
            <person name="Alfaro M."/>
            <person name="Ramirez L."/>
            <person name="Pisabarro A.G."/>
            <person name="Kuo A."/>
            <person name="Tritt A."/>
            <person name="Lipzen A."/>
            <person name="He G."/>
            <person name="Yan M."/>
            <person name="Ng V."/>
            <person name="Cullen D."/>
            <person name="Martin F."/>
            <person name="Rosso M.-N."/>
            <person name="Henrissat B."/>
            <person name="Hibbett D."/>
            <person name="Martinez A.T."/>
            <person name="Grigoriev I.V."/>
        </authorList>
    </citation>
    <scope>NUCLEOTIDE SEQUENCE</scope>
    <source>
        <strain evidence="1">CIRM-BRFM 674</strain>
    </source>
</reference>
<dbReference type="EMBL" id="MU155336">
    <property type="protein sequence ID" value="KAF9475359.1"/>
    <property type="molecule type" value="Genomic_DNA"/>
</dbReference>
<comment type="caution">
    <text evidence="1">The sequence shown here is derived from an EMBL/GenBank/DDBJ whole genome shotgun (WGS) entry which is preliminary data.</text>
</comment>
<accession>A0A9P6CWL4</accession>
<dbReference type="AlphaFoldDB" id="A0A9P6CWL4"/>
<proteinExistence type="predicted"/>